<evidence type="ECO:0000313" key="2">
    <source>
        <dbReference type="Proteomes" id="UP001157502"/>
    </source>
</evidence>
<evidence type="ECO:0000313" key="1">
    <source>
        <dbReference type="EMBL" id="KAJ8006566.1"/>
    </source>
</evidence>
<sequence length="100" mass="11233">MITPAVKKKEKHRDTRTAETGESNSGDPDRERRGKQRGASYVDEPDFSSEKGKYQNRQRIAGARDSPAELTQPACSDRDETPHQACSYPKETLRRGDVTP</sequence>
<organism evidence="1 2">
    <name type="scientific">Dallia pectoralis</name>
    <name type="common">Alaska blackfish</name>
    <dbReference type="NCBI Taxonomy" id="75939"/>
    <lineage>
        <taxon>Eukaryota</taxon>
        <taxon>Metazoa</taxon>
        <taxon>Chordata</taxon>
        <taxon>Craniata</taxon>
        <taxon>Vertebrata</taxon>
        <taxon>Euteleostomi</taxon>
        <taxon>Actinopterygii</taxon>
        <taxon>Neopterygii</taxon>
        <taxon>Teleostei</taxon>
        <taxon>Protacanthopterygii</taxon>
        <taxon>Esociformes</taxon>
        <taxon>Umbridae</taxon>
        <taxon>Dallia</taxon>
    </lineage>
</organism>
<reference evidence="1" key="1">
    <citation type="submission" date="2021-05" db="EMBL/GenBank/DDBJ databases">
        <authorList>
            <person name="Pan Q."/>
            <person name="Jouanno E."/>
            <person name="Zahm M."/>
            <person name="Klopp C."/>
            <person name="Cabau C."/>
            <person name="Louis A."/>
            <person name="Berthelot C."/>
            <person name="Parey E."/>
            <person name="Roest Crollius H."/>
            <person name="Montfort J."/>
            <person name="Robinson-Rechavi M."/>
            <person name="Bouchez O."/>
            <person name="Lampietro C."/>
            <person name="Lopez Roques C."/>
            <person name="Donnadieu C."/>
            <person name="Postlethwait J."/>
            <person name="Bobe J."/>
            <person name="Dillon D."/>
            <person name="Chandos A."/>
            <person name="von Hippel F."/>
            <person name="Guiguen Y."/>
        </authorList>
    </citation>
    <scope>NUCLEOTIDE SEQUENCE</scope>
    <source>
        <strain evidence="1">YG-Jan2019</strain>
    </source>
</reference>
<comment type="caution">
    <text evidence="1">The sequence shown here is derived from an EMBL/GenBank/DDBJ whole genome shotgun (WGS) entry which is preliminary data.</text>
</comment>
<name>A0ACC2GSC8_DALPE</name>
<gene>
    <name evidence="1" type="ORF">DPEC_G00108590</name>
</gene>
<dbReference type="Proteomes" id="UP001157502">
    <property type="component" value="Chromosome 9"/>
</dbReference>
<protein>
    <submittedName>
        <fullName evidence="1">Uncharacterized protein</fullName>
    </submittedName>
</protein>
<accession>A0ACC2GSC8</accession>
<proteinExistence type="predicted"/>
<dbReference type="EMBL" id="CM055736">
    <property type="protein sequence ID" value="KAJ8006566.1"/>
    <property type="molecule type" value="Genomic_DNA"/>
</dbReference>
<keyword evidence="2" id="KW-1185">Reference proteome</keyword>